<dbReference type="GO" id="GO:0000160">
    <property type="term" value="P:phosphorelay signal transduction system"/>
    <property type="evidence" value="ECO:0007669"/>
    <property type="project" value="InterPro"/>
</dbReference>
<dbReference type="Gene3D" id="3.30.70.270">
    <property type="match status" value="1"/>
</dbReference>
<evidence type="ECO:0000313" key="5">
    <source>
        <dbReference type="EMBL" id="QOP40369.1"/>
    </source>
</evidence>
<dbReference type="InterPro" id="IPR011006">
    <property type="entry name" value="CheY-like_superfamily"/>
</dbReference>
<keyword evidence="6" id="KW-1185">Reference proteome</keyword>
<dbReference type="PROSITE" id="PS50110">
    <property type="entry name" value="RESPONSE_REGULATORY"/>
    <property type="match status" value="1"/>
</dbReference>
<dbReference type="AlphaFoldDB" id="A0A7M3V9D6"/>
<dbReference type="Proteomes" id="UP000593910">
    <property type="component" value="Chromosome"/>
</dbReference>
<dbReference type="InterPro" id="IPR050706">
    <property type="entry name" value="Cyclic-di-GMP_PDE-like"/>
</dbReference>
<evidence type="ECO:0000259" key="2">
    <source>
        <dbReference type="PROSITE" id="PS50110"/>
    </source>
</evidence>
<dbReference type="Pfam" id="PF00072">
    <property type="entry name" value="Response_reg"/>
    <property type="match status" value="1"/>
</dbReference>
<dbReference type="Gene3D" id="3.40.50.2300">
    <property type="match status" value="1"/>
</dbReference>
<dbReference type="InterPro" id="IPR029787">
    <property type="entry name" value="Nucleotide_cyclase"/>
</dbReference>
<dbReference type="CDD" id="cd00156">
    <property type="entry name" value="REC"/>
    <property type="match status" value="1"/>
</dbReference>
<dbReference type="InterPro" id="IPR043128">
    <property type="entry name" value="Rev_trsase/Diguanyl_cyclase"/>
</dbReference>
<dbReference type="KEGG" id="smax:FJR03_00875"/>
<dbReference type="PROSITE" id="PS50883">
    <property type="entry name" value="EAL"/>
    <property type="match status" value="1"/>
</dbReference>
<reference evidence="5 6" key="1">
    <citation type="submission" date="2019-06" db="EMBL/GenBank/DDBJ databases">
        <title>Sulfurimonas gotlandica sp. nov., a chemoautotrophic and psychrotolerant epsilonproteobacterium isolated from a pelagic redoxcline, and an emended description of the genus Sulfurimonas.</title>
        <authorList>
            <person name="Wang S."/>
            <person name="Jiang L."/>
            <person name="Shao Z."/>
        </authorList>
    </citation>
    <scope>NUCLEOTIDE SEQUENCE [LARGE SCALE GENOMIC DNA]</scope>
    <source>
        <strain evidence="5 6">B2</strain>
    </source>
</reference>
<proteinExistence type="predicted"/>
<dbReference type="SMART" id="SM00448">
    <property type="entry name" value="REC"/>
    <property type="match status" value="1"/>
</dbReference>
<dbReference type="Pfam" id="PF00563">
    <property type="entry name" value="EAL"/>
    <property type="match status" value="1"/>
</dbReference>
<dbReference type="SMART" id="SM00052">
    <property type="entry name" value="EAL"/>
    <property type="match status" value="1"/>
</dbReference>
<dbReference type="Gene3D" id="3.20.20.450">
    <property type="entry name" value="EAL domain"/>
    <property type="match status" value="1"/>
</dbReference>
<organism evidence="5 6">
    <name type="scientific">Sulfurimonas marina</name>
    <dbReference type="NCBI Taxonomy" id="2590551"/>
    <lineage>
        <taxon>Bacteria</taxon>
        <taxon>Pseudomonadati</taxon>
        <taxon>Campylobacterota</taxon>
        <taxon>Epsilonproteobacteria</taxon>
        <taxon>Campylobacterales</taxon>
        <taxon>Sulfurimonadaceae</taxon>
        <taxon>Sulfurimonas</taxon>
    </lineage>
</organism>
<dbReference type="PROSITE" id="PS50887">
    <property type="entry name" value="GGDEF"/>
    <property type="match status" value="1"/>
</dbReference>
<dbReference type="InterPro" id="IPR001633">
    <property type="entry name" value="EAL_dom"/>
</dbReference>
<feature type="modified residue" description="4-aspartylphosphate" evidence="1">
    <location>
        <position position="72"/>
    </location>
</feature>
<evidence type="ECO:0000256" key="1">
    <source>
        <dbReference type="PROSITE-ProRule" id="PRU00169"/>
    </source>
</evidence>
<dbReference type="PANTHER" id="PTHR33121:SF71">
    <property type="entry name" value="OXYGEN SENSOR PROTEIN DOSP"/>
    <property type="match status" value="1"/>
</dbReference>
<feature type="domain" description="Response regulatory" evidence="2">
    <location>
        <begin position="18"/>
        <end position="137"/>
    </location>
</feature>
<dbReference type="Pfam" id="PF00990">
    <property type="entry name" value="GGDEF"/>
    <property type="match status" value="1"/>
</dbReference>
<accession>A0A7M3V9D6</accession>
<dbReference type="SMART" id="SM00267">
    <property type="entry name" value="GGDEF"/>
    <property type="match status" value="1"/>
</dbReference>
<dbReference type="InterPro" id="IPR035919">
    <property type="entry name" value="EAL_sf"/>
</dbReference>
<dbReference type="SUPFAM" id="SSF52172">
    <property type="entry name" value="CheY-like"/>
    <property type="match status" value="1"/>
</dbReference>
<keyword evidence="1" id="KW-0597">Phosphoprotein</keyword>
<dbReference type="SUPFAM" id="SSF141868">
    <property type="entry name" value="EAL domain-like"/>
    <property type="match status" value="1"/>
</dbReference>
<dbReference type="CDD" id="cd01948">
    <property type="entry name" value="EAL"/>
    <property type="match status" value="1"/>
</dbReference>
<evidence type="ECO:0000259" key="4">
    <source>
        <dbReference type="PROSITE" id="PS50887"/>
    </source>
</evidence>
<gene>
    <name evidence="5" type="ORF">FJR03_00875</name>
</gene>
<dbReference type="InterPro" id="IPR001789">
    <property type="entry name" value="Sig_transdc_resp-reg_receiver"/>
</dbReference>
<name>A0A7M3V9D6_9BACT</name>
<dbReference type="InterPro" id="IPR000160">
    <property type="entry name" value="GGDEF_dom"/>
</dbReference>
<dbReference type="PANTHER" id="PTHR33121">
    <property type="entry name" value="CYCLIC DI-GMP PHOSPHODIESTERASE PDEF"/>
    <property type="match status" value="1"/>
</dbReference>
<dbReference type="EMBL" id="CP041165">
    <property type="protein sequence ID" value="QOP40369.1"/>
    <property type="molecule type" value="Genomic_DNA"/>
</dbReference>
<evidence type="ECO:0000259" key="3">
    <source>
        <dbReference type="PROSITE" id="PS50883"/>
    </source>
</evidence>
<protein>
    <submittedName>
        <fullName evidence="5">EAL domain-containing protein</fullName>
    </submittedName>
</protein>
<dbReference type="GO" id="GO:0071111">
    <property type="term" value="F:cyclic-guanylate-specific phosphodiesterase activity"/>
    <property type="evidence" value="ECO:0007669"/>
    <property type="project" value="InterPro"/>
</dbReference>
<feature type="domain" description="EAL" evidence="3">
    <location>
        <begin position="312"/>
        <end position="555"/>
    </location>
</feature>
<dbReference type="SUPFAM" id="SSF55073">
    <property type="entry name" value="Nucleotide cyclase"/>
    <property type="match status" value="1"/>
</dbReference>
<sequence length="555" mass="63761">MMMSNLIQKLKEGSEQRSVLIVDDDHELANSLGRILKMFFEHCVITHDGEEALKLYKESLEKSEPFTLVVTDLELPKKGGLTLIKEIRELAKEQAILIISAHDASEFITEAISLDVKGYILKPVAMPKLFEHLEKILFEQNTSLEKRETVDSVTHWGTKEKLEELLTHKLNTHTLLLRIKVNYLSNIYHLIGNEYADQYLKELALLLENIQLDSDALFYRLSLDELVIVLKNNSLNYAKKLAQEMVSIARYFHISENGIIINSTLSIGIAQGEKNLLQNAKQALEKSSESGNGFVASYTQEEYDKDLSITHGRDIMKMIYKAIEDDAVIPYIQPVVDIKTQEVELFSSYVRIMQEEKVYSPETFLNIAQNAHQMSMITRSMIKSTFALSTKSEHNEALFTIYLANEDFYDESLLPYILFWSSKYGVEPSRIAFEISQTDFTDNETSKGFSLLHELKRNGFQFVLNNFGLNSYNLMAILEFQPQYIKLDPKLLKKGMLRNRHQNIEKIIEVIHLIGAKAIATHISDKELLDFMETTSIDYIQGYQVCAPYKVETYE</sequence>
<feature type="domain" description="GGDEF" evidence="4">
    <location>
        <begin position="172"/>
        <end position="300"/>
    </location>
</feature>
<evidence type="ECO:0000313" key="6">
    <source>
        <dbReference type="Proteomes" id="UP000593910"/>
    </source>
</evidence>